<name>A0A6P2CU49_9BACT</name>
<reference evidence="1 2" key="1">
    <citation type="submission" date="2019-05" db="EMBL/GenBank/DDBJ databases">
        <authorList>
            <consortium name="Science for Life Laboratories"/>
        </authorList>
    </citation>
    <scope>NUCLEOTIDE SEQUENCE [LARGE SCALE GENOMIC DNA]</scope>
    <source>
        <strain evidence="1">Soil9</strain>
    </source>
</reference>
<evidence type="ECO:0000313" key="1">
    <source>
        <dbReference type="EMBL" id="VTR92489.1"/>
    </source>
</evidence>
<gene>
    <name evidence="1" type="ORF">SOIL9_52250</name>
</gene>
<proteinExistence type="predicted"/>
<keyword evidence="2" id="KW-1185">Reference proteome</keyword>
<organism evidence="1 2">
    <name type="scientific">Gemmata massiliana</name>
    <dbReference type="NCBI Taxonomy" id="1210884"/>
    <lineage>
        <taxon>Bacteria</taxon>
        <taxon>Pseudomonadati</taxon>
        <taxon>Planctomycetota</taxon>
        <taxon>Planctomycetia</taxon>
        <taxon>Gemmatales</taxon>
        <taxon>Gemmataceae</taxon>
        <taxon>Gemmata</taxon>
    </lineage>
</organism>
<protein>
    <submittedName>
        <fullName evidence="1">Uncharacterized protein</fullName>
    </submittedName>
</protein>
<dbReference type="Proteomes" id="UP000464178">
    <property type="component" value="Chromosome"/>
</dbReference>
<evidence type="ECO:0000313" key="2">
    <source>
        <dbReference type="Proteomes" id="UP000464178"/>
    </source>
</evidence>
<accession>A0A6P2CU49</accession>
<dbReference type="KEGG" id="gms:SOIL9_52250"/>
<sequence length="72" mass="7952">MRIAGRLKKLEATAPTCEPGLIRFVRGEQPAPDADWCPKCGAHHILVVHEIVVETRADVQRVRTLNARIGPS</sequence>
<dbReference type="AlphaFoldDB" id="A0A6P2CU49"/>
<dbReference type="EMBL" id="LR593886">
    <property type="protein sequence ID" value="VTR92489.1"/>
    <property type="molecule type" value="Genomic_DNA"/>
</dbReference>